<dbReference type="InterPro" id="IPR029061">
    <property type="entry name" value="THDP-binding"/>
</dbReference>
<name>A0A381QS10_9ZZZZ</name>
<comment type="cofactor">
    <cofactor evidence="1">
        <name>thiamine diphosphate</name>
        <dbReference type="ChEBI" id="CHEBI:58937"/>
    </cofactor>
</comment>
<dbReference type="SUPFAM" id="SSF52922">
    <property type="entry name" value="TK C-terminal domain-like"/>
    <property type="match status" value="1"/>
</dbReference>
<dbReference type="Pfam" id="PF00456">
    <property type="entry name" value="Transketolase_N"/>
    <property type="match status" value="1"/>
</dbReference>
<evidence type="ECO:0000256" key="1">
    <source>
        <dbReference type="ARBA" id="ARBA00001964"/>
    </source>
</evidence>
<dbReference type="Gene3D" id="3.40.50.970">
    <property type="match status" value="2"/>
</dbReference>
<evidence type="ECO:0000313" key="3">
    <source>
        <dbReference type="EMBL" id="SUZ82172.1"/>
    </source>
</evidence>
<accession>A0A381QS10</accession>
<sequence>MSEEVLNDLSVTNVTTIESERMPSTHAVEVPDYDKEYFDDVAFMTSMLLVLLGNYRGSGHFGGPLAYTPFNVAVHLGGPELGGLSYDIREPKHPFADRFMLAGGHCIPTCYALWMILYEAMARRYATTGDDRYVCDPEVAVLSVDALGFRRSKGAMAKILDENGLADHPLFAQAKLRGIRPLMGHAESTDVTNDVNGGPSGIGIATAAGKAMFWDFIGAPSNLKVIALEGEFAMTEGHAQELKTAAVAQQVGKRLRIFLSNNNAGIDDSLIGGVVKSEFKGYDIAQQWSSYGWNVLDIQNGNNFGDIFAGLKLMEDWPEDDRRPMVLIGNTVKGWWPGAENGELAGIGDQIVGFPSHPYGFGINSPYFIALAESFERRYGVEFEGIRDGVPGSEADKLVQFKTNVDILLSIMDEKSGLGEWISDRLLSIAGNLDRETPVNINDAEDPFLDERLTPAGLPTEPVEFTVTDPHSGDATSGTINLFLPPGEKKGTRRAISEIGQWLNYVTGGRFLTVAADLSGSINVEKSHFFGHYDPVHNPGGTRLKAPIQEAVNASTIIGLVNQSASTDPSVHSGLWGLSGTYGAFTPLMYTPARVFSQQNQDSPFRLGVLTILAGHSGPETAADARTHFGIFAPQVWTLFPRGQVINLYFWDYNDVAAGYFAAVAKAARTPEVGIITIHVARPDILVADRNRFADTDLKAAAKGIYLIRDYNPDLPAMGTVWVQGASSTVNLVSILDKLATEGINVRVAAVISPELFADQSEQYQDHIYPHAARYDSMVISTMTKRVPPLPDLGPLTEEYSLYADQNDRWLSGGTEDDVIAEAGLDPTSIYQAIERFARKRESRLEHQRRALSEL</sequence>
<organism evidence="3">
    <name type="scientific">marine metagenome</name>
    <dbReference type="NCBI Taxonomy" id="408172"/>
    <lineage>
        <taxon>unclassified sequences</taxon>
        <taxon>metagenomes</taxon>
        <taxon>ecological metagenomes</taxon>
    </lineage>
</organism>
<dbReference type="Gene3D" id="3.40.50.920">
    <property type="match status" value="1"/>
</dbReference>
<reference evidence="3" key="1">
    <citation type="submission" date="2018-05" db="EMBL/GenBank/DDBJ databases">
        <authorList>
            <person name="Lanie J.A."/>
            <person name="Ng W.-L."/>
            <person name="Kazmierczak K.M."/>
            <person name="Andrzejewski T.M."/>
            <person name="Davidsen T.M."/>
            <person name="Wayne K.J."/>
            <person name="Tettelin H."/>
            <person name="Glass J.I."/>
            <person name="Rusch D."/>
            <person name="Podicherti R."/>
            <person name="Tsui H.-C.T."/>
            <person name="Winkler M.E."/>
        </authorList>
    </citation>
    <scope>NUCLEOTIDE SEQUENCE</scope>
</reference>
<evidence type="ECO:0000259" key="2">
    <source>
        <dbReference type="Pfam" id="PF00456"/>
    </source>
</evidence>
<dbReference type="AlphaFoldDB" id="A0A381QS10"/>
<dbReference type="GO" id="GO:0006098">
    <property type="term" value="P:pentose-phosphate shunt"/>
    <property type="evidence" value="ECO:0007669"/>
    <property type="project" value="TreeGrafter"/>
</dbReference>
<proteinExistence type="predicted"/>
<dbReference type="GO" id="GO:0004802">
    <property type="term" value="F:transketolase activity"/>
    <property type="evidence" value="ECO:0007669"/>
    <property type="project" value="TreeGrafter"/>
</dbReference>
<dbReference type="PANTHER" id="PTHR43522:SF2">
    <property type="entry name" value="TRANSKETOLASE 1-RELATED"/>
    <property type="match status" value="1"/>
</dbReference>
<dbReference type="EMBL" id="UINC01001494">
    <property type="protein sequence ID" value="SUZ82172.1"/>
    <property type="molecule type" value="Genomic_DNA"/>
</dbReference>
<dbReference type="PANTHER" id="PTHR43522">
    <property type="entry name" value="TRANSKETOLASE"/>
    <property type="match status" value="1"/>
</dbReference>
<dbReference type="InterPro" id="IPR009014">
    <property type="entry name" value="Transketo_C/PFOR_II"/>
</dbReference>
<dbReference type="GO" id="GO:0005829">
    <property type="term" value="C:cytosol"/>
    <property type="evidence" value="ECO:0007669"/>
    <property type="project" value="TreeGrafter"/>
</dbReference>
<gene>
    <name evidence="3" type="ORF">METZ01_LOCUS35026</name>
</gene>
<protein>
    <recommendedName>
        <fullName evidence="2">Transketolase N-terminal domain-containing protein</fullName>
    </recommendedName>
</protein>
<dbReference type="SUPFAM" id="SSF52518">
    <property type="entry name" value="Thiamin diphosphate-binding fold (THDP-binding)"/>
    <property type="match status" value="2"/>
</dbReference>
<dbReference type="InterPro" id="IPR005474">
    <property type="entry name" value="Transketolase_N"/>
</dbReference>
<feature type="domain" description="Transketolase N-terminal" evidence="2">
    <location>
        <begin position="184"/>
        <end position="337"/>
    </location>
</feature>
<dbReference type="InterPro" id="IPR033247">
    <property type="entry name" value="Transketolase_fam"/>
</dbReference>